<dbReference type="AlphaFoldDB" id="A0A0D8XIK2"/>
<dbReference type="Proteomes" id="UP000053766">
    <property type="component" value="Unassembled WGS sequence"/>
</dbReference>
<accession>A0A0D8XIK2</accession>
<feature type="transmembrane region" description="Helical" evidence="1">
    <location>
        <begin position="91"/>
        <end position="111"/>
    </location>
</feature>
<proteinExistence type="predicted"/>
<keyword evidence="1" id="KW-1133">Transmembrane helix</keyword>
<feature type="transmembrane region" description="Helical" evidence="1">
    <location>
        <begin position="21"/>
        <end position="42"/>
    </location>
</feature>
<reference evidence="3" key="2">
    <citation type="journal article" date="2016" name="Sci. Rep.">
        <title>Dictyocaulus viviparus genome, variome and transcriptome elucidate lungworm biology and support future intervention.</title>
        <authorList>
            <person name="McNulty S.N."/>
            <person name="Strube C."/>
            <person name="Rosa B.A."/>
            <person name="Martin J.C."/>
            <person name="Tyagi R."/>
            <person name="Choi Y.J."/>
            <person name="Wang Q."/>
            <person name="Hallsworth Pepin K."/>
            <person name="Zhang X."/>
            <person name="Ozersky P."/>
            <person name="Wilson R.K."/>
            <person name="Sternberg P.W."/>
            <person name="Gasser R.B."/>
            <person name="Mitreva M."/>
        </authorList>
    </citation>
    <scope>NUCLEOTIDE SEQUENCE [LARGE SCALE GENOMIC DNA]</scope>
    <source>
        <strain evidence="3">HannoverDv2000</strain>
    </source>
</reference>
<organism evidence="2 3">
    <name type="scientific">Dictyocaulus viviparus</name>
    <name type="common">Bovine lungworm</name>
    <dbReference type="NCBI Taxonomy" id="29172"/>
    <lineage>
        <taxon>Eukaryota</taxon>
        <taxon>Metazoa</taxon>
        <taxon>Ecdysozoa</taxon>
        <taxon>Nematoda</taxon>
        <taxon>Chromadorea</taxon>
        <taxon>Rhabditida</taxon>
        <taxon>Rhabditina</taxon>
        <taxon>Rhabditomorpha</taxon>
        <taxon>Strongyloidea</taxon>
        <taxon>Metastrongylidae</taxon>
        <taxon>Dictyocaulus</taxon>
    </lineage>
</organism>
<evidence type="ECO:0000256" key="1">
    <source>
        <dbReference type="SAM" id="Phobius"/>
    </source>
</evidence>
<dbReference type="EMBL" id="KN716545">
    <property type="protein sequence ID" value="KJH43582.1"/>
    <property type="molecule type" value="Genomic_DNA"/>
</dbReference>
<evidence type="ECO:0000313" key="2">
    <source>
        <dbReference type="EMBL" id="KJH43582.1"/>
    </source>
</evidence>
<dbReference type="OrthoDB" id="5873354at2759"/>
<name>A0A0D8XIK2_DICVI</name>
<feature type="transmembrane region" description="Helical" evidence="1">
    <location>
        <begin position="54"/>
        <end position="79"/>
    </location>
</feature>
<evidence type="ECO:0000313" key="3">
    <source>
        <dbReference type="Proteomes" id="UP000053766"/>
    </source>
</evidence>
<reference evidence="2 3" key="1">
    <citation type="submission" date="2013-11" db="EMBL/GenBank/DDBJ databases">
        <title>Draft genome of the bovine lungworm Dictyocaulus viviparus.</title>
        <authorList>
            <person name="Mitreva M."/>
        </authorList>
    </citation>
    <scope>NUCLEOTIDE SEQUENCE [LARGE SCALE GENOMIC DNA]</scope>
    <source>
        <strain evidence="2 3">HannoverDv2000</strain>
    </source>
</reference>
<keyword evidence="3" id="KW-1185">Reference proteome</keyword>
<keyword evidence="1" id="KW-0812">Transmembrane</keyword>
<protein>
    <submittedName>
        <fullName evidence="2">Uncharacterized protein</fullName>
    </submittedName>
</protein>
<sequence length="179" mass="20506">MSHSSCDNVYFAMLLLSNDCWSSVLCSFFSVSVITLGVVLLVGTLGWMFNSPRLLALLIMPPIFITVAISCVIVSVWVFDSEMNFKYSLATLSSFCLIYFWIFMIYIVIVIRNYCKYLERLQSAKKRRGFNIEVFNETFFGTPPLKGFSRLETSRCSKLSDSFLDDIFGEDYESDVVLE</sequence>
<keyword evidence="1" id="KW-0472">Membrane</keyword>
<gene>
    <name evidence="2" type="ORF">DICVIV_10397</name>
</gene>